<dbReference type="EMBL" id="WUAV01000005">
    <property type="protein sequence ID" value="KAF1750607.1"/>
    <property type="molecule type" value="Genomic_DNA"/>
</dbReference>
<organism evidence="1 2">
    <name type="scientific">Caenorhabditis remanei</name>
    <name type="common">Caenorhabditis vulgaris</name>
    <dbReference type="NCBI Taxonomy" id="31234"/>
    <lineage>
        <taxon>Eukaryota</taxon>
        <taxon>Metazoa</taxon>
        <taxon>Ecdysozoa</taxon>
        <taxon>Nematoda</taxon>
        <taxon>Chromadorea</taxon>
        <taxon>Rhabditida</taxon>
        <taxon>Rhabditina</taxon>
        <taxon>Rhabditomorpha</taxon>
        <taxon>Rhabditoidea</taxon>
        <taxon>Rhabditidae</taxon>
        <taxon>Peloderinae</taxon>
        <taxon>Caenorhabditis</taxon>
    </lineage>
</organism>
<sequence length="194" mass="21765">MGNVWRAEDVRILNTFGILTNKMDSESSRLLFSFGFWNDWKAEDPKLTRILLNLSPSVIDNFDRSISRIGAIAASLHNATRSELENPLVFDATSYRISLDVNPSIILCLFNVFVISSLLASLSGKFSIILFGNRLKTASSNSYGRFVAPITRIRSSGDEVAPSNWMRNSVFIRRDTSASFSERSQRIESISSEK</sequence>
<dbReference type="AlphaFoldDB" id="A0A6A5G6J8"/>
<accession>A0A6A5G6J8</accession>
<dbReference type="RefSeq" id="XP_053580836.1">
    <property type="nucleotide sequence ID" value="XM_053731923.1"/>
</dbReference>
<comment type="caution">
    <text evidence="1">The sequence shown here is derived from an EMBL/GenBank/DDBJ whole genome shotgun (WGS) entry which is preliminary data.</text>
</comment>
<evidence type="ECO:0000313" key="1">
    <source>
        <dbReference type="EMBL" id="KAF1750607.1"/>
    </source>
</evidence>
<gene>
    <name evidence="1" type="ORF">GCK72_017158</name>
</gene>
<dbReference type="KEGG" id="crq:GCK72_017158"/>
<proteinExistence type="predicted"/>
<protein>
    <submittedName>
        <fullName evidence="1">Uncharacterized protein</fullName>
    </submittedName>
</protein>
<dbReference type="Proteomes" id="UP000483820">
    <property type="component" value="Chromosome V"/>
</dbReference>
<evidence type="ECO:0000313" key="2">
    <source>
        <dbReference type="Proteomes" id="UP000483820"/>
    </source>
</evidence>
<dbReference type="GeneID" id="78776498"/>
<dbReference type="CTD" id="78776498"/>
<name>A0A6A5G6J8_CAERE</name>
<reference evidence="1 2" key="1">
    <citation type="submission" date="2019-12" db="EMBL/GenBank/DDBJ databases">
        <title>Chromosome-level assembly of the Caenorhabditis remanei genome.</title>
        <authorList>
            <person name="Teterina A.A."/>
            <person name="Willis J.H."/>
            <person name="Phillips P.C."/>
        </authorList>
    </citation>
    <scope>NUCLEOTIDE SEQUENCE [LARGE SCALE GENOMIC DNA]</scope>
    <source>
        <strain evidence="1 2">PX506</strain>
        <tissue evidence="1">Whole organism</tissue>
    </source>
</reference>